<keyword evidence="2" id="KW-1133">Transmembrane helix</keyword>
<organism evidence="3 4">
    <name type="scientific">Micromonospora globbae</name>
    <dbReference type="NCBI Taxonomy" id="1894969"/>
    <lineage>
        <taxon>Bacteria</taxon>
        <taxon>Bacillati</taxon>
        <taxon>Actinomycetota</taxon>
        <taxon>Actinomycetes</taxon>
        <taxon>Micromonosporales</taxon>
        <taxon>Micromonosporaceae</taxon>
        <taxon>Micromonospora</taxon>
    </lineage>
</organism>
<proteinExistence type="predicted"/>
<feature type="compositionally biased region" description="Basic and acidic residues" evidence="1">
    <location>
        <begin position="138"/>
        <end position="167"/>
    </location>
</feature>
<feature type="compositionally biased region" description="Basic and acidic residues" evidence="1">
    <location>
        <begin position="8"/>
        <end position="35"/>
    </location>
</feature>
<accession>A0ABZ1S1J3</accession>
<sequence>MAGRRGTRRQDERPRRATRERPTPPRQGDPADHLPEPSTPSDGRPGQPEATRPGRAGQDATLPGGAGQVAQRPDGPAAPHQVSRAATGRARDRAEPAVEVEPTTGAPVDALPRRVPVRQPKRWRRLARVGAPADEDPADWKPIEEVHWDGTPIRDDLPPERVRPDRAARRRDRRPAYPPDPLPGLAALLALSLVATFFAWVSAGPLWVALGHRAAGTVVLTDCTGGGLTQRCRGIFTADGGLFVAHGVRVSGVPADRATTGGALPARMTGPRGTTAYADTAGAAHHLRWLLGLLAVVGCGAGIARWTGATRLSGPRARRWAVGAAFAGPVLILLGFLTAAW</sequence>
<feature type="region of interest" description="Disordered" evidence="1">
    <location>
        <begin position="1"/>
        <end position="113"/>
    </location>
</feature>
<name>A0ABZ1S1J3_9ACTN</name>
<keyword evidence="2" id="KW-0472">Membrane</keyword>
<dbReference type="Proteomes" id="UP001432190">
    <property type="component" value="Chromosome"/>
</dbReference>
<keyword evidence="2" id="KW-0812">Transmembrane</keyword>
<gene>
    <name evidence="3" type="ORF">OG994_21015</name>
</gene>
<feature type="transmembrane region" description="Helical" evidence="2">
    <location>
        <begin position="320"/>
        <end position="340"/>
    </location>
</feature>
<feature type="region of interest" description="Disordered" evidence="1">
    <location>
        <begin position="133"/>
        <end position="179"/>
    </location>
</feature>
<evidence type="ECO:0000313" key="4">
    <source>
        <dbReference type="Proteomes" id="UP001432190"/>
    </source>
</evidence>
<evidence type="ECO:0000313" key="3">
    <source>
        <dbReference type="EMBL" id="WUP48091.1"/>
    </source>
</evidence>
<feature type="transmembrane region" description="Helical" evidence="2">
    <location>
        <begin position="182"/>
        <end position="203"/>
    </location>
</feature>
<reference evidence="3" key="1">
    <citation type="submission" date="2022-10" db="EMBL/GenBank/DDBJ databases">
        <title>The complete genomes of actinobacterial strains from the NBC collection.</title>
        <authorList>
            <person name="Joergensen T.S."/>
            <person name="Alvarez Arevalo M."/>
            <person name="Sterndorff E.B."/>
            <person name="Faurdal D."/>
            <person name="Vuksanovic O."/>
            <person name="Mourched A.-S."/>
            <person name="Charusanti P."/>
            <person name="Shaw S."/>
            <person name="Blin K."/>
            <person name="Weber T."/>
        </authorList>
    </citation>
    <scope>NUCLEOTIDE SEQUENCE</scope>
    <source>
        <strain evidence="3">NBC_00256</strain>
    </source>
</reference>
<dbReference type="EMBL" id="CP108084">
    <property type="protein sequence ID" value="WUP48091.1"/>
    <property type="molecule type" value="Genomic_DNA"/>
</dbReference>
<feature type="transmembrane region" description="Helical" evidence="2">
    <location>
        <begin position="289"/>
        <end position="308"/>
    </location>
</feature>
<keyword evidence="4" id="KW-1185">Reference proteome</keyword>
<protein>
    <submittedName>
        <fullName evidence="3">Uncharacterized protein</fullName>
    </submittedName>
</protein>
<evidence type="ECO:0000256" key="2">
    <source>
        <dbReference type="SAM" id="Phobius"/>
    </source>
</evidence>
<evidence type="ECO:0000256" key="1">
    <source>
        <dbReference type="SAM" id="MobiDB-lite"/>
    </source>
</evidence>